<accession>A0AAP2D563</accession>
<evidence type="ECO:0000256" key="1">
    <source>
        <dbReference type="SAM" id="Phobius"/>
    </source>
</evidence>
<keyword evidence="1" id="KW-1133">Transmembrane helix</keyword>
<keyword evidence="3" id="KW-1185">Reference proteome</keyword>
<evidence type="ECO:0000313" key="3">
    <source>
        <dbReference type="Proteomes" id="UP001319180"/>
    </source>
</evidence>
<feature type="transmembrane region" description="Helical" evidence="1">
    <location>
        <begin position="12"/>
        <end position="34"/>
    </location>
</feature>
<comment type="caution">
    <text evidence="2">The sequence shown here is derived from an EMBL/GenBank/DDBJ whole genome shotgun (WGS) entry which is preliminary data.</text>
</comment>
<feature type="transmembrane region" description="Helical" evidence="1">
    <location>
        <begin position="81"/>
        <end position="105"/>
    </location>
</feature>
<dbReference type="Proteomes" id="UP001319180">
    <property type="component" value="Unassembled WGS sequence"/>
</dbReference>
<evidence type="ECO:0000313" key="2">
    <source>
        <dbReference type="EMBL" id="MBT1685546.1"/>
    </source>
</evidence>
<keyword evidence="1" id="KW-0472">Membrane</keyword>
<protein>
    <submittedName>
        <fullName evidence="2">Uncharacterized protein</fullName>
    </submittedName>
</protein>
<dbReference type="AlphaFoldDB" id="A0AAP2D563"/>
<name>A0AAP2D563_9BACT</name>
<proteinExistence type="predicted"/>
<gene>
    <name evidence="2" type="ORF">KK078_03210</name>
</gene>
<feature type="transmembrane region" description="Helical" evidence="1">
    <location>
        <begin position="41"/>
        <end position="61"/>
    </location>
</feature>
<dbReference type="EMBL" id="JAHESC010000003">
    <property type="protein sequence ID" value="MBT1685546.1"/>
    <property type="molecule type" value="Genomic_DNA"/>
</dbReference>
<keyword evidence="1" id="KW-0812">Transmembrane</keyword>
<reference evidence="2 3" key="1">
    <citation type="submission" date="2021-05" db="EMBL/GenBank/DDBJ databases">
        <title>A Polyphasic approach of four new species of the genus Ohtaekwangia: Ohtaekwangia histidinii sp. nov., Ohtaekwangia cretensis sp. nov., Ohtaekwangia indiensis sp. nov., Ohtaekwangia reichenbachii sp. nov. from diverse environment.</title>
        <authorList>
            <person name="Octaviana S."/>
        </authorList>
    </citation>
    <scope>NUCLEOTIDE SEQUENCE [LARGE SCALE GENOMIC DNA]</scope>
    <source>
        <strain evidence="2 3">PWU37</strain>
    </source>
</reference>
<organism evidence="2 3">
    <name type="scientific">Dawidia soli</name>
    <dbReference type="NCBI Taxonomy" id="2782352"/>
    <lineage>
        <taxon>Bacteria</taxon>
        <taxon>Pseudomonadati</taxon>
        <taxon>Bacteroidota</taxon>
        <taxon>Cytophagia</taxon>
        <taxon>Cytophagales</taxon>
        <taxon>Chryseotaleaceae</taxon>
        <taxon>Dawidia</taxon>
    </lineage>
</organism>
<dbReference type="RefSeq" id="WP_254088796.1">
    <property type="nucleotide sequence ID" value="NZ_JAHESC010000003.1"/>
</dbReference>
<sequence>MEEIISEGVLSMLPVLFNVVLQLAMLIVPIYCISKRPTAPAYLMLIGAVLGLPGVFFSTWWNLWGINLNMPAENITRYFMLFGAISFLASLAFAFGFLLFVYGALRKRASF</sequence>